<protein>
    <recommendedName>
        <fullName evidence="3">Transposase zinc-binding domain-containing protein</fullName>
    </recommendedName>
</protein>
<comment type="caution">
    <text evidence="1">The sequence shown here is derived from an EMBL/GenBank/DDBJ whole genome shotgun (WGS) entry which is preliminary data.</text>
</comment>
<dbReference type="EMBL" id="SLXK01000013">
    <property type="protein sequence ID" value="TCP29009.1"/>
    <property type="molecule type" value="Genomic_DNA"/>
</dbReference>
<evidence type="ECO:0000313" key="2">
    <source>
        <dbReference type="Proteomes" id="UP000295416"/>
    </source>
</evidence>
<evidence type="ECO:0008006" key="3">
    <source>
        <dbReference type="Google" id="ProtNLM"/>
    </source>
</evidence>
<dbReference type="AlphaFoldDB" id="A0A4R2P2P8"/>
<keyword evidence="2" id="KW-1185">Reference proteome</keyword>
<organism evidence="1 2">
    <name type="scientific">Scopulibacillus darangshiensis</name>
    <dbReference type="NCBI Taxonomy" id="442528"/>
    <lineage>
        <taxon>Bacteria</taxon>
        <taxon>Bacillati</taxon>
        <taxon>Bacillota</taxon>
        <taxon>Bacilli</taxon>
        <taxon>Bacillales</taxon>
        <taxon>Sporolactobacillaceae</taxon>
        <taxon>Scopulibacillus</taxon>
    </lineage>
</organism>
<proteinExistence type="predicted"/>
<evidence type="ECO:0000313" key="1">
    <source>
        <dbReference type="EMBL" id="TCP29009.1"/>
    </source>
</evidence>
<dbReference type="Proteomes" id="UP000295416">
    <property type="component" value="Unassembled WGS sequence"/>
</dbReference>
<gene>
    <name evidence="1" type="ORF">EV207_11343</name>
</gene>
<name>A0A4R2P2P8_9BACL</name>
<sequence>MCKRKSRRIKQILKEYFDGFWKLHSELFPASYRNDIEETVRKTIRCGTRDLIYARYECFSCEGDTSPVFFMNVKELENSRLVVNLL</sequence>
<reference evidence="1 2" key="1">
    <citation type="submission" date="2019-03" db="EMBL/GenBank/DDBJ databases">
        <title>Genomic Encyclopedia of Type Strains, Phase IV (KMG-IV): sequencing the most valuable type-strain genomes for metagenomic binning, comparative biology and taxonomic classification.</title>
        <authorList>
            <person name="Goeker M."/>
        </authorList>
    </citation>
    <scope>NUCLEOTIDE SEQUENCE [LARGE SCALE GENOMIC DNA]</scope>
    <source>
        <strain evidence="1 2">DSM 19377</strain>
    </source>
</reference>
<accession>A0A4R2P2P8</accession>